<dbReference type="RefSeq" id="WP_078335872.1">
    <property type="nucleotide sequence ID" value="NZ_MAFQ01000014.1"/>
</dbReference>
<gene>
    <name evidence="1" type="ORF">EJ571_24920</name>
</gene>
<dbReference type="Proteomes" id="UP000295627">
    <property type="component" value="Unassembled WGS sequence"/>
</dbReference>
<organism evidence="1 2">
    <name type="scientific">Mycobacteroides franklinii</name>
    <dbReference type="NCBI Taxonomy" id="948102"/>
    <lineage>
        <taxon>Bacteria</taxon>
        <taxon>Bacillati</taxon>
        <taxon>Actinomycetota</taxon>
        <taxon>Actinomycetes</taxon>
        <taxon>Mycobacteriales</taxon>
        <taxon>Mycobacteriaceae</taxon>
        <taxon>Mycobacteroides</taxon>
    </lineage>
</organism>
<reference evidence="1 2" key="1">
    <citation type="journal article" date="2019" name="Sci. Rep.">
        <title>Extended insight into the Mycobacterium chelonae-abscessus complex through whole genome sequencing of Mycobacterium salmoniphilum outbreak and Mycobacterium salmoniphilum-like strains.</title>
        <authorList>
            <person name="Behra P.R.K."/>
            <person name="Das S."/>
            <person name="Pettersson B.M.F."/>
            <person name="Shirreff L."/>
            <person name="DuCote T."/>
            <person name="Jacobsson K.G."/>
            <person name="Ennis D.G."/>
            <person name="Kirsebom L.A."/>
        </authorList>
    </citation>
    <scope>NUCLEOTIDE SEQUENCE [LARGE SCALE GENOMIC DNA]</scope>
    <source>
        <strain evidence="1 2">DSM 45524</strain>
    </source>
</reference>
<dbReference type="AlphaFoldDB" id="A0A4R5P5P3"/>
<sequence>MESPLYHGAGTALAAGTRLRPKADAFNYLSTTERFADAFAYRAAASSAVGAAIDRAQQAGMLGNPLVLNSGVSKVTGFVHTVQTTGALRIDPDFHHNCDQAYRTGETVTVVSSKPGSVNGWREFTSIVGPYQYWIEKTPAFDDDGYLLPPPLWKSWGYTKEAFRALGPWFPFLSVWEDRDARTLWILSEFALPFLDLPQGHRRAILNRIGARADFTPENAERARKSWWQ</sequence>
<dbReference type="EMBL" id="RXLR01000024">
    <property type="protein sequence ID" value="TDH17975.1"/>
    <property type="molecule type" value="Genomic_DNA"/>
</dbReference>
<proteinExistence type="predicted"/>
<protein>
    <submittedName>
        <fullName evidence="1">Uncharacterized protein</fullName>
    </submittedName>
</protein>
<comment type="caution">
    <text evidence="1">The sequence shown here is derived from an EMBL/GenBank/DDBJ whole genome shotgun (WGS) entry which is preliminary data.</text>
</comment>
<evidence type="ECO:0000313" key="2">
    <source>
        <dbReference type="Proteomes" id="UP000295627"/>
    </source>
</evidence>
<name>A0A4R5P5P3_9MYCO</name>
<accession>A0A4R5P5P3</accession>
<evidence type="ECO:0000313" key="1">
    <source>
        <dbReference type="EMBL" id="TDH17975.1"/>
    </source>
</evidence>